<evidence type="ECO:0000259" key="3">
    <source>
        <dbReference type="PROSITE" id="PS50011"/>
    </source>
</evidence>
<dbReference type="PROSITE" id="PS00107">
    <property type="entry name" value="PROTEIN_KINASE_ATP"/>
    <property type="match status" value="1"/>
</dbReference>
<dbReference type="GO" id="GO:0004672">
    <property type="term" value="F:protein kinase activity"/>
    <property type="evidence" value="ECO:0007669"/>
    <property type="project" value="InterPro"/>
</dbReference>
<proteinExistence type="predicted"/>
<dbReference type="GO" id="GO:0005524">
    <property type="term" value="F:ATP binding"/>
    <property type="evidence" value="ECO:0007669"/>
    <property type="project" value="UniProtKB-UniRule"/>
</dbReference>
<keyword evidence="1" id="KW-0547">Nucleotide-binding</keyword>
<organism evidence="4 5">
    <name type="scientific">Salarias fasciatus</name>
    <name type="common">Jewelled blenny</name>
    <name type="synonym">Blennius fasciatus</name>
    <dbReference type="NCBI Taxonomy" id="181472"/>
    <lineage>
        <taxon>Eukaryota</taxon>
        <taxon>Metazoa</taxon>
        <taxon>Chordata</taxon>
        <taxon>Craniata</taxon>
        <taxon>Vertebrata</taxon>
        <taxon>Euteleostomi</taxon>
        <taxon>Actinopterygii</taxon>
        <taxon>Neopterygii</taxon>
        <taxon>Teleostei</taxon>
        <taxon>Neoteleostei</taxon>
        <taxon>Acanthomorphata</taxon>
        <taxon>Ovalentaria</taxon>
        <taxon>Blenniimorphae</taxon>
        <taxon>Blenniiformes</taxon>
        <taxon>Blennioidei</taxon>
        <taxon>Blenniidae</taxon>
        <taxon>Salariinae</taxon>
        <taxon>Salarias</taxon>
    </lineage>
</organism>
<evidence type="ECO:0000313" key="5">
    <source>
        <dbReference type="Proteomes" id="UP000472267"/>
    </source>
</evidence>
<sequence length="102" mass="11234">MREQADPSSSSSSSSSSSPPPPPLLLILSSSRDGTVEEFYTLSSELGRGATSIVYRCEEKQTQKPYAVKVLKKTVSGKGFLIRKVVREKVRSIVELQTFIHC</sequence>
<feature type="binding site" evidence="1">
    <location>
        <position position="69"/>
    </location>
    <ligand>
        <name>ATP</name>
        <dbReference type="ChEBI" id="CHEBI:30616"/>
    </ligand>
</feature>
<dbReference type="PROSITE" id="PS50011">
    <property type="entry name" value="PROTEIN_KINASE_DOM"/>
    <property type="match status" value="1"/>
</dbReference>
<feature type="compositionally biased region" description="Low complexity" evidence="2">
    <location>
        <begin position="7"/>
        <end position="17"/>
    </location>
</feature>
<evidence type="ECO:0000256" key="2">
    <source>
        <dbReference type="SAM" id="MobiDB-lite"/>
    </source>
</evidence>
<reference evidence="4" key="2">
    <citation type="submission" date="2025-08" db="UniProtKB">
        <authorList>
            <consortium name="Ensembl"/>
        </authorList>
    </citation>
    <scope>IDENTIFICATION</scope>
</reference>
<keyword evidence="5" id="KW-1185">Reference proteome</keyword>
<dbReference type="InterPro" id="IPR000719">
    <property type="entry name" value="Prot_kinase_dom"/>
</dbReference>
<dbReference type="InterPro" id="IPR017441">
    <property type="entry name" value="Protein_kinase_ATP_BS"/>
</dbReference>
<dbReference type="Gene3D" id="3.30.200.20">
    <property type="entry name" value="Phosphorylase Kinase, domain 1"/>
    <property type="match status" value="1"/>
</dbReference>
<dbReference type="Ensembl" id="ENSSFAT00005017354.1">
    <property type="protein sequence ID" value="ENSSFAP00005016700.1"/>
    <property type="gene ID" value="ENSSFAG00005008845.1"/>
</dbReference>
<dbReference type="SUPFAM" id="SSF56112">
    <property type="entry name" value="Protein kinase-like (PK-like)"/>
    <property type="match status" value="1"/>
</dbReference>
<keyword evidence="1" id="KW-0067">ATP-binding</keyword>
<evidence type="ECO:0000313" key="4">
    <source>
        <dbReference type="Ensembl" id="ENSSFAP00005016700.1"/>
    </source>
</evidence>
<gene>
    <name evidence="4" type="primary">si:ch73-60h1.1</name>
</gene>
<dbReference type="InterPro" id="IPR011009">
    <property type="entry name" value="Kinase-like_dom_sf"/>
</dbReference>
<name>A0A672GI93_SALFA</name>
<dbReference type="Proteomes" id="UP000472267">
    <property type="component" value="Chromosome 23"/>
</dbReference>
<dbReference type="AlphaFoldDB" id="A0A672GI93"/>
<protein>
    <submittedName>
        <fullName evidence="4">Si:ch73-60h1.1</fullName>
    </submittedName>
</protein>
<feature type="domain" description="Protein kinase" evidence="3">
    <location>
        <begin position="40"/>
        <end position="102"/>
    </location>
</feature>
<reference evidence="4" key="1">
    <citation type="submission" date="2019-06" db="EMBL/GenBank/DDBJ databases">
        <authorList>
            <consortium name="Wellcome Sanger Institute Data Sharing"/>
        </authorList>
    </citation>
    <scope>NUCLEOTIDE SEQUENCE [LARGE SCALE GENOMIC DNA]</scope>
</reference>
<feature type="region of interest" description="Disordered" evidence="2">
    <location>
        <begin position="1"/>
        <end position="27"/>
    </location>
</feature>
<reference evidence="4" key="3">
    <citation type="submission" date="2025-09" db="UniProtKB">
        <authorList>
            <consortium name="Ensembl"/>
        </authorList>
    </citation>
    <scope>IDENTIFICATION</scope>
</reference>
<accession>A0A672GI93</accession>
<evidence type="ECO:0000256" key="1">
    <source>
        <dbReference type="PROSITE-ProRule" id="PRU10141"/>
    </source>
</evidence>